<dbReference type="Gene3D" id="3.80.10.10">
    <property type="entry name" value="Ribonuclease Inhibitor"/>
    <property type="match status" value="1"/>
</dbReference>
<dbReference type="InterPro" id="IPR032675">
    <property type="entry name" value="LRR_dom_sf"/>
</dbReference>
<dbReference type="Proteomes" id="UP001055439">
    <property type="component" value="Chromosome 7"/>
</dbReference>
<evidence type="ECO:0000313" key="2">
    <source>
        <dbReference type="EMBL" id="URE18030.1"/>
    </source>
</evidence>
<evidence type="ECO:0000313" key="3">
    <source>
        <dbReference type="Proteomes" id="UP001055439"/>
    </source>
</evidence>
<reference evidence="2" key="1">
    <citation type="submission" date="2022-05" db="EMBL/GenBank/DDBJ databases">
        <title>The Musa troglodytarum L. genome provides insights into the mechanism of non-climacteric behaviour and enrichment of carotenoids.</title>
        <authorList>
            <person name="Wang J."/>
        </authorList>
    </citation>
    <scope>NUCLEOTIDE SEQUENCE</scope>
    <source>
        <tissue evidence="2">Leaf</tissue>
    </source>
</reference>
<accession>A0A9E7GNK3</accession>
<dbReference type="Pfam" id="PF00646">
    <property type="entry name" value="F-box"/>
    <property type="match status" value="1"/>
</dbReference>
<name>A0A9E7GNK3_9LILI</name>
<organism evidence="2 3">
    <name type="scientific">Musa troglodytarum</name>
    <name type="common">fe'i banana</name>
    <dbReference type="NCBI Taxonomy" id="320322"/>
    <lineage>
        <taxon>Eukaryota</taxon>
        <taxon>Viridiplantae</taxon>
        <taxon>Streptophyta</taxon>
        <taxon>Embryophyta</taxon>
        <taxon>Tracheophyta</taxon>
        <taxon>Spermatophyta</taxon>
        <taxon>Magnoliopsida</taxon>
        <taxon>Liliopsida</taxon>
        <taxon>Zingiberales</taxon>
        <taxon>Musaceae</taxon>
        <taxon>Musa</taxon>
    </lineage>
</organism>
<protein>
    <submittedName>
        <fullName evidence="2">FBOX</fullName>
    </submittedName>
</protein>
<dbReference type="PANTHER" id="PTHR38926:SF13">
    <property type="entry name" value="F-BOX DOMAIN CONTAINING PROTEIN, EXPRESSED"/>
    <property type="match status" value="1"/>
</dbReference>
<gene>
    <name evidence="2" type="ORF">MUK42_13403</name>
</gene>
<dbReference type="OrthoDB" id="1929062at2759"/>
<dbReference type="SMART" id="SM00256">
    <property type="entry name" value="FBOX"/>
    <property type="match status" value="1"/>
</dbReference>
<dbReference type="InterPro" id="IPR001810">
    <property type="entry name" value="F-box_dom"/>
</dbReference>
<dbReference type="InterPro" id="IPR036047">
    <property type="entry name" value="F-box-like_dom_sf"/>
</dbReference>
<proteinExistence type="predicted"/>
<dbReference type="AlphaFoldDB" id="A0A9E7GNK3"/>
<dbReference type="SUPFAM" id="SSF81383">
    <property type="entry name" value="F-box domain"/>
    <property type="match status" value="1"/>
</dbReference>
<dbReference type="CDD" id="cd09917">
    <property type="entry name" value="F-box_SF"/>
    <property type="match status" value="1"/>
</dbReference>
<dbReference type="PANTHER" id="PTHR38926">
    <property type="entry name" value="F-BOX DOMAIN CONTAINING PROTEIN, EXPRESSED"/>
    <property type="match status" value="1"/>
</dbReference>
<evidence type="ECO:0000259" key="1">
    <source>
        <dbReference type="SMART" id="SM00256"/>
    </source>
</evidence>
<dbReference type="EMBL" id="CP097509">
    <property type="protein sequence ID" value="URE18030.1"/>
    <property type="molecule type" value="Genomic_DNA"/>
</dbReference>
<sequence length="259" mass="29406">MVGCTKSALRLQASSFSLSNFTKKMQSTVVSEPEEWEDLLISTSERIEWGDLLISTSERIEWGDLSIDFILMILQKLNPKDRCSAAQVCRSWRMASSDSSLDLQVVRSNFVRVDTRALGLPEALRMVVASVHENITCIVFHPSLHIHDKDLNLIAEGCPHLKRLVLPCWDLISEFAMRNAIEGWRELESMTMAGMMTVDHTIHESESWRHDEVHFLELDGYNHIADGKTRKEDADATNAAHLIMKISPDDSKKRWGDVA</sequence>
<feature type="domain" description="F-box" evidence="1">
    <location>
        <begin position="65"/>
        <end position="105"/>
    </location>
</feature>
<keyword evidence="3" id="KW-1185">Reference proteome</keyword>